<dbReference type="STRING" id="47427.A0A2H3DIY0"/>
<dbReference type="InParanoid" id="A0A2H3DIY0"/>
<evidence type="ECO:0000313" key="1">
    <source>
        <dbReference type="EMBL" id="PBK95181.1"/>
    </source>
</evidence>
<evidence type="ECO:0000313" key="2">
    <source>
        <dbReference type="Proteomes" id="UP000217790"/>
    </source>
</evidence>
<dbReference type="SUPFAM" id="SSF52047">
    <property type="entry name" value="RNI-like"/>
    <property type="match status" value="1"/>
</dbReference>
<dbReference type="OMA" id="LEVIDWR"/>
<dbReference type="InterPro" id="IPR032675">
    <property type="entry name" value="LRR_dom_sf"/>
</dbReference>
<reference evidence="2" key="1">
    <citation type="journal article" date="2017" name="Nat. Ecol. Evol.">
        <title>Genome expansion and lineage-specific genetic innovations in the forest pathogenic fungi Armillaria.</title>
        <authorList>
            <person name="Sipos G."/>
            <person name="Prasanna A.N."/>
            <person name="Walter M.C."/>
            <person name="O'Connor E."/>
            <person name="Balint B."/>
            <person name="Krizsan K."/>
            <person name="Kiss B."/>
            <person name="Hess J."/>
            <person name="Varga T."/>
            <person name="Slot J."/>
            <person name="Riley R."/>
            <person name="Boka B."/>
            <person name="Rigling D."/>
            <person name="Barry K."/>
            <person name="Lee J."/>
            <person name="Mihaltcheva S."/>
            <person name="LaButti K."/>
            <person name="Lipzen A."/>
            <person name="Waldron R."/>
            <person name="Moloney N.M."/>
            <person name="Sperisen C."/>
            <person name="Kredics L."/>
            <person name="Vagvoelgyi C."/>
            <person name="Patrignani A."/>
            <person name="Fitzpatrick D."/>
            <person name="Nagy I."/>
            <person name="Doyle S."/>
            <person name="Anderson J.B."/>
            <person name="Grigoriev I.V."/>
            <person name="Gueldener U."/>
            <person name="Muensterkoetter M."/>
            <person name="Nagy L.G."/>
        </authorList>
    </citation>
    <scope>NUCLEOTIDE SEQUENCE [LARGE SCALE GENOMIC DNA]</scope>
    <source>
        <strain evidence="2">Ar21-2</strain>
    </source>
</reference>
<dbReference type="Gene3D" id="3.80.10.10">
    <property type="entry name" value="Ribonuclease Inhibitor"/>
    <property type="match status" value="1"/>
</dbReference>
<accession>A0A2H3DIY0</accession>
<dbReference type="AlphaFoldDB" id="A0A2H3DIY0"/>
<proteinExistence type="predicted"/>
<dbReference type="EMBL" id="KZ293652">
    <property type="protein sequence ID" value="PBK95181.1"/>
    <property type="molecule type" value="Genomic_DNA"/>
</dbReference>
<dbReference type="OrthoDB" id="3260872at2759"/>
<protein>
    <submittedName>
        <fullName evidence="1">Uncharacterized protein</fullName>
    </submittedName>
</protein>
<keyword evidence="2" id="KW-1185">Reference proteome</keyword>
<organism evidence="1 2">
    <name type="scientific">Armillaria gallica</name>
    <name type="common">Bulbous honey fungus</name>
    <name type="synonym">Armillaria bulbosa</name>
    <dbReference type="NCBI Taxonomy" id="47427"/>
    <lineage>
        <taxon>Eukaryota</taxon>
        <taxon>Fungi</taxon>
        <taxon>Dikarya</taxon>
        <taxon>Basidiomycota</taxon>
        <taxon>Agaricomycotina</taxon>
        <taxon>Agaricomycetes</taxon>
        <taxon>Agaricomycetidae</taxon>
        <taxon>Agaricales</taxon>
        <taxon>Marasmiineae</taxon>
        <taxon>Physalacriaceae</taxon>
        <taxon>Armillaria</taxon>
    </lineage>
</organism>
<dbReference type="Proteomes" id="UP000217790">
    <property type="component" value="Unassembled WGS sequence"/>
</dbReference>
<name>A0A2H3DIY0_ARMGA</name>
<gene>
    <name evidence="1" type="ORF">ARMGADRAFT_1011065</name>
</gene>
<sequence length="580" mass="66506">MHTSSIWAPCSECPCPNHHLPSCTFAVEHSLSGDPEWMHLTRSNNPPSQYEETILSGMTSSYDEQIQSIDTEKSNLEAFSLSLKAQIAAVSQRMNVLRQERARITEAVRESRNLLSPVRRLPLEILNHIFLDTIDFPVARVQIVREEGEEPTEWDGDWEFMPTESSLWSITGVSKTWRSVSLSSPRLWSYVNIIITESNFKDHSYIRQLGRQLDRSGKYPLSISICRIVKEFAPQDLPPQLVAILFSFSSCIRELYLYLTSSMLSQMSDMRLSLPSLEYLTLLCQDRLVGTSQNLRLFSYTPKLQSLEVIDWRDGLELPWSQLKKYYSDHRYISTVFHGPRTHHHLNALRKFRQVEECALRLSGASLAQGFGDDVYPLICPQLRVLDLTSWSRKRTATQSVFRQVADRLVLPALSVLRVACSQRGHSEVQEAFSSICHLLQRSRSPITVLHFDHCRVLSEDLLQLFRNSPTLEDLRLTRVTGFNEEVIEGLIVDYASSKDPVLPRLCTLYITGGIFGVLSLVRMIHSRRNGDNSRRVSRLQTLRVYGDFPDPCPSFDDTIPYLKKYFAEGFSFDICRIDS</sequence>